<dbReference type="STRING" id="1093900.A0A507AF48"/>
<dbReference type="GO" id="GO:0001228">
    <property type="term" value="F:DNA-binding transcription activator activity, RNA polymerase II-specific"/>
    <property type="evidence" value="ECO:0007669"/>
    <property type="project" value="TreeGrafter"/>
</dbReference>
<dbReference type="Proteomes" id="UP000319257">
    <property type="component" value="Unassembled WGS sequence"/>
</dbReference>
<comment type="caution">
    <text evidence="2">The sequence shown here is derived from an EMBL/GenBank/DDBJ whole genome shotgun (WGS) entry which is preliminary data.</text>
</comment>
<organism evidence="2 3">
    <name type="scientific">Thyridium curvatum</name>
    <dbReference type="NCBI Taxonomy" id="1093900"/>
    <lineage>
        <taxon>Eukaryota</taxon>
        <taxon>Fungi</taxon>
        <taxon>Dikarya</taxon>
        <taxon>Ascomycota</taxon>
        <taxon>Pezizomycotina</taxon>
        <taxon>Sordariomycetes</taxon>
        <taxon>Sordariomycetidae</taxon>
        <taxon>Thyridiales</taxon>
        <taxon>Thyridiaceae</taxon>
        <taxon>Thyridium</taxon>
    </lineage>
</organism>
<reference evidence="2 3" key="1">
    <citation type="submission" date="2019-06" db="EMBL/GenBank/DDBJ databases">
        <title>Draft genome sequence of the filamentous fungus Phialemoniopsis curvata isolated from diesel fuel.</title>
        <authorList>
            <person name="Varaljay V.A."/>
            <person name="Lyon W.J."/>
            <person name="Crouch A.L."/>
            <person name="Drake C.E."/>
            <person name="Hollomon J.M."/>
            <person name="Nadeau L.J."/>
            <person name="Nunn H.S."/>
            <person name="Stevenson B.S."/>
            <person name="Bojanowski C.L."/>
            <person name="Crookes-Goodson W.J."/>
        </authorList>
    </citation>
    <scope>NUCLEOTIDE SEQUENCE [LARGE SCALE GENOMIC DNA]</scope>
    <source>
        <strain evidence="2 3">D216</strain>
    </source>
</reference>
<accession>A0A507AF48</accession>
<dbReference type="GeneID" id="41978322"/>
<sequence>MLRRRHKKSRGGCLECKRRHVKRECGYATPGPSSARLSPGVSSHGRSTSPGDAQMLDANISQAATPSLAVTPACSSSPQPTSCSNISDPPAPAAEGVLNMAHMELVIHLITDHRLFTLSDHVGELRHGVEYALRKGLEAPYLLHQLLAFSARHLAFVHPERAGSLKHLADTLQTRAVSLFNMSDWSQRVDRSNCVEILLFSVALGHHLLADMLAKRPGGLEGFVAHCTQCMDTQRGIYTVAKSAWPLLLETDLAPSLNWSKGFTSRRPKGDDCDGVLDLVDRSPSLTEDDKQACRTAINYLQVGLDAIPLDQEATEGNPYQMLFSWTMLVPQEFTRLVADRRPEAIVVLAYYAMLLYHGRFMWQVQDAGAYIMGLIVDYLPPEWHPWLEHPREWISC</sequence>
<dbReference type="OrthoDB" id="5350673at2759"/>
<dbReference type="AlphaFoldDB" id="A0A507AF48"/>
<evidence type="ECO:0000313" key="3">
    <source>
        <dbReference type="Proteomes" id="UP000319257"/>
    </source>
</evidence>
<dbReference type="PANTHER" id="PTHR47784:SF4">
    <property type="entry name" value="ZN(II)2CYS6 TRANSCRIPTION FACTOR (EUROFUNG)"/>
    <property type="match status" value="1"/>
</dbReference>
<gene>
    <name evidence="2" type="ORF">E0L32_010875</name>
</gene>
<dbReference type="InParanoid" id="A0A507AF48"/>
<dbReference type="EMBL" id="SKBQ01000093">
    <property type="protein sequence ID" value="TPX07172.1"/>
    <property type="molecule type" value="Genomic_DNA"/>
</dbReference>
<dbReference type="PANTHER" id="PTHR47784">
    <property type="entry name" value="STEROL UPTAKE CONTROL PROTEIN 2"/>
    <property type="match status" value="1"/>
</dbReference>
<feature type="compositionally biased region" description="Polar residues" evidence="1">
    <location>
        <begin position="31"/>
        <end position="51"/>
    </location>
</feature>
<dbReference type="InterPro" id="IPR053157">
    <property type="entry name" value="Sterol_Uptake_Regulator"/>
</dbReference>
<protein>
    <submittedName>
        <fullName evidence="2">Uncharacterized protein</fullName>
    </submittedName>
</protein>
<dbReference type="RefSeq" id="XP_030988883.1">
    <property type="nucleotide sequence ID" value="XM_031133542.1"/>
</dbReference>
<evidence type="ECO:0000313" key="2">
    <source>
        <dbReference type="EMBL" id="TPX07172.1"/>
    </source>
</evidence>
<proteinExistence type="predicted"/>
<name>A0A507AF48_9PEZI</name>
<keyword evidence="3" id="KW-1185">Reference proteome</keyword>
<feature type="region of interest" description="Disordered" evidence="1">
    <location>
        <begin position="25"/>
        <end position="53"/>
    </location>
</feature>
<evidence type="ECO:0000256" key="1">
    <source>
        <dbReference type="SAM" id="MobiDB-lite"/>
    </source>
</evidence>